<dbReference type="Pfam" id="PF01884">
    <property type="entry name" value="PcrB"/>
    <property type="match status" value="1"/>
</dbReference>
<dbReference type="InterPro" id="IPR008205">
    <property type="entry name" value="GGGP_HepGP_synthase"/>
</dbReference>
<keyword evidence="7" id="KW-0594">Phospholipid biosynthesis</keyword>
<dbReference type="AlphaFoldDB" id="A0ABD5V8T3"/>
<dbReference type="GO" id="GO:0120536">
    <property type="term" value="F:heptaprenylglyceryl phosphate synthase activity"/>
    <property type="evidence" value="ECO:0007669"/>
    <property type="project" value="UniProtKB-ARBA"/>
</dbReference>
<keyword evidence="6" id="KW-0443">Lipid metabolism</keyword>
<keyword evidence="11" id="KW-1185">Reference proteome</keyword>
<dbReference type="GO" id="GO:0046474">
    <property type="term" value="P:glycerophospholipid biosynthetic process"/>
    <property type="evidence" value="ECO:0007669"/>
    <property type="project" value="UniProtKB-ARBA"/>
</dbReference>
<organism evidence="10 11">
    <name type="scientific">Halalkalicoccus tibetensis</name>
    <dbReference type="NCBI Taxonomy" id="175632"/>
    <lineage>
        <taxon>Archaea</taxon>
        <taxon>Methanobacteriati</taxon>
        <taxon>Methanobacteriota</taxon>
        <taxon>Stenosarchaea group</taxon>
        <taxon>Halobacteria</taxon>
        <taxon>Halobacteriales</taxon>
        <taxon>Halococcaceae</taxon>
        <taxon>Halalkalicoccus</taxon>
    </lineage>
</organism>
<name>A0ABD5V8T3_9EURY</name>
<dbReference type="EC" id="2.5.1.41" evidence="1"/>
<dbReference type="InterPro" id="IPR038597">
    <property type="entry name" value="GGGP/HepGP_synthase_sf"/>
</dbReference>
<dbReference type="InterPro" id="IPR039074">
    <property type="entry name" value="GGGP/HepGP_synthase_I"/>
</dbReference>
<evidence type="ECO:0000256" key="3">
    <source>
        <dbReference type="ARBA" id="ARBA00022679"/>
    </source>
</evidence>
<dbReference type="GO" id="GO:0046872">
    <property type="term" value="F:metal ion binding"/>
    <property type="evidence" value="ECO:0007669"/>
    <property type="project" value="UniProtKB-KW"/>
</dbReference>
<dbReference type="PANTHER" id="PTHR40029:SF2">
    <property type="entry name" value="HEPTAPRENYLGLYCERYL PHOSPHATE SYNTHASE"/>
    <property type="match status" value="1"/>
</dbReference>
<dbReference type="GO" id="GO:0047294">
    <property type="term" value="F:phosphoglycerol geranylgeranyltransferase activity"/>
    <property type="evidence" value="ECO:0007669"/>
    <property type="project" value="UniProtKB-EC"/>
</dbReference>
<dbReference type="RefSeq" id="WP_340605708.1">
    <property type="nucleotide sequence ID" value="NZ_JBBMXV010000007.1"/>
</dbReference>
<evidence type="ECO:0000256" key="6">
    <source>
        <dbReference type="ARBA" id="ARBA00023098"/>
    </source>
</evidence>
<evidence type="ECO:0000256" key="9">
    <source>
        <dbReference type="ARBA" id="ARBA00047288"/>
    </source>
</evidence>
<evidence type="ECO:0000256" key="4">
    <source>
        <dbReference type="ARBA" id="ARBA00022723"/>
    </source>
</evidence>
<evidence type="ECO:0000256" key="5">
    <source>
        <dbReference type="ARBA" id="ARBA00022842"/>
    </source>
</evidence>
<gene>
    <name evidence="10" type="ORF">ACFQGH_18210</name>
</gene>
<keyword evidence="8" id="KW-1208">Phospholipid metabolism</keyword>
<evidence type="ECO:0000256" key="7">
    <source>
        <dbReference type="ARBA" id="ARBA00023209"/>
    </source>
</evidence>
<sequence>MRYSIISRFYVEYTGKFGGTAAVNATATVLDETHLLYDGIDSTQKANTVPDSGTDAIVVGDCFHKDREAYCLTTRIDL</sequence>
<reference evidence="10 11" key="1">
    <citation type="journal article" date="2019" name="Int. J. Syst. Evol. Microbiol.">
        <title>The Global Catalogue of Microorganisms (GCM) 10K type strain sequencing project: providing services to taxonomists for standard genome sequencing and annotation.</title>
        <authorList>
            <consortium name="The Broad Institute Genomics Platform"/>
            <consortium name="The Broad Institute Genome Sequencing Center for Infectious Disease"/>
            <person name="Wu L."/>
            <person name="Ma J."/>
        </authorList>
    </citation>
    <scope>NUCLEOTIDE SEQUENCE [LARGE SCALE GENOMIC DNA]</scope>
    <source>
        <strain evidence="10 11">CGMCC 1.3240</strain>
    </source>
</reference>
<dbReference type="PANTHER" id="PTHR40029">
    <property type="match status" value="1"/>
</dbReference>
<accession>A0ABD5V8T3</accession>
<dbReference type="Proteomes" id="UP001596312">
    <property type="component" value="Unassembled WGS sequence"/>
</dbReference>
<evidence type="ECO:0000256" key="8">
    <source>
        <dbReference type="ARBA" id="ARBA00023264"/>
    </source>
</evidence>
<evidence type="ECO:0000256" key="2">
    <source>
        <dbReference type="ARBA" id="ARBA00022516"/>
    </source>
</evidence>
<dbReference type="Gene3D" id="3.20.20.390">
    <property type="entry name" value="FMN-linked oxidoreductases"/>
    <property type="match status" value="1"/>
</dbReference>
<keyword evidence="3" id="KW-0808">Transferase</keyword>
<comment type="caution">
    <text evidence="10">The sequence shown here is derived from an EMBL/GenBank/DDBJ whole genome shotgun (WGS) entry which is preliminary data.</text>
</comment>
<protein>
    <recommendedName>
        <fullName evidence="1">phosphoglycerol geranylgeranyltransferase</fullName>
        <ecNumber evidence="1">2.5.1.41</ecNumber>
    </recommendedName>
</protein>
<proteinExistence type="predicted"/>
<comment type="catalytic activity">
    <reaction evidence="9">
        <text>sn-glycerol 1-phosphate + (2E,6E,10E)-geranylgeranyl diphosphate = sn-3-O-(geranylgeranyl)glycerol 1-phosphate + diphosphate</text>
        <dbReference type="Rhea" id="RHEA:23404"/>
        <dbReference type="ChEBI" id="CHEBI:33019"/>
        <dbReference type="ChEBI" id="CHEBI:57677"/>
        <dbReference type="ChEBI" id="CHEBI:57685"/>
        <dbReference type="ChEBI" id="CHEBI:58756"/>
        <dbReference type="EC" id="2.5.1.41"/>
    </reaction>
</comment>
<keyword evidence="5" id="KW-0460">Magnesium</keyword>
<evidence type="ECO:0000313" key="11">
    <source>
        <dbReference type="Proteomes" id="UP001596312"/>
    </source>
</evidence>
<evidence type="ECO:0000256" key="1">
    <source>
        <dbReference type="ARBA" id="ARBA00012676"/>
    </source>
</evidence>
<keyword evidence="4" id="KW-0479">Metal-binding</keyword>
<evidence type="ECO:0000313" key="10">
    <source>
        <dbReference type="EMBL" id="MFC6907121.1"/>
    </source>
</evidence>
<keyword evidence="2" id="KW-0444">Lipid biosynthesis</keyword>
<dbReference type="EMBL" id="JBHSXQ010000007">
    <property type="protein sequence ID" value="MFC6907121.1"/>
    <property type="molecule type" value="Genomic_DNA"/>
</dbReference>